<dbReference type="Gene3D" id="1.20.140.150">
    <property type="match status" value="1"/>
</dbReference>
<evidence type="ECO:0008006" key="8">
    <source>
        <dbReference type="Google" id="ProtNLM"/>
    </source>
</evidence>
<reference evidence="6 7" key="1">
    <citation type="submission" date="2018-04" db="EMBL/GenBank/DDBJ databases">
        <title>The genome of golden apple snail Pomacea canaliculata provides insight into stress tolerance and invasive adaptation.</title>
        <authorList>
            <person name="Liu C."/>
            <person name="Liu B."/>
            <person name="Ren Y."/>
            <person name="Zhang Y."/>
            <person name="Wang H."/>
            <person name="Li S."/>
            <person name="Jiang F."/>
            <person name="Yin L."/>
            <person name="Zhang G."/>
            <person name="Qian W."/>
            <person name="Fan W."/>
        </authorList>
    </citation>
    <scope>NUCLEOTIDE SEQUENCE [LARGE SCALE GENOMIC DNA]</scope>
    <source>
        <strain evidence="6">SZHN2017</strain>
        <tissue evidence="6">Muscle</tissue>
    </source>
</reference>
<sequence>MHLYRPKVPVCVAMGCSGVALAIQLAAVIGTGWMVYKNTYSVYSYFSEEGLFRYCKEITEICYTYDERKGPSDWAKYCQLFSILSLGAMFSSCLLGILHIFRQETQALTHLAAGVNGVAVVYIAVEVGVFAGETKDMVIDTASLTVSYGYCFYLSIVAGVLSVVTAILYVVGRVPVRQ</sequence>
<comment type="caution">
    <text evidence="6">The sequence shown here is derived from an EMBL/GenBank/DDBJ whole genome shotgun (WGS) entry which is preliminary data.</text>
</comment>
<dbReference type="InterPro" id="IPR050579">
    <property type="entry name" value="PMP-22/EMP/MP20-like"/>
</dbReference>
<evidence type="ECO:0000256" key="1">
    <source>
        <dbReference type="ARBA" id="ARBA00004141"/>
    </source>
</evidence>
<accession>A0A2T7PFA8</accession>
<feature type="transmembrane region" description="Helical" evidence="5">
    <location>
        <begin position="152"/>
        <end position="172"/>
    </location>
</feature>
<feature type="transmembrane region" description="Helical" evidence="5">
    <location>
        <begin position="113"/>
        <end position="132"/>
    </location>
</feature>
<dbReference type="EMBL" id="PZQS01000004">
    <property type="protein sequence ID" value="PVD32084.1"/>
    <property type="molecule type" value="Genomic_DNA"/>
</dbReference>
<dbReference type="GO" id="GO:0005886">
    <property type="term" value="C:plasma membrane"/>
    <property type="evidence" value="ECO:0007669"/>
    <property type="project" value="TreeGrafter"/>
</dbReference>
<keyword evidence="7" id="KW-1185">Reference proteome</keyword>
<evidence type="ECO:0000313" key="7">
    <source>
        <dbReference type="Proteomes" id="UP000245119"/>
    </source>
</evidence>
<evidence type="ECO:0000256" key="5">
    <source>
        <dbReference type="SAM" id="Phobius"/>
    </source>
</evidence>
<dbReference type="Proteomes" id="UP000245119">
    <property type="component" value="Linkage Group LG4"/>
</dbReference>
<evidence type="ECO:0000313" key="6">
    <source>
        <dbReference type="EMBL" id="PVD32084.1"/>
    </source>
</evidence>
<evidence type="ECO:0000256" key="4">
    <source>
        <dbReference type="ARBA" id="ARBA00023136"/>
    </source>
</evidence>
<feature type="transmembrane region" description="Helical" evidence="5">
    <location>
        <begin position="12"/>
        <end position="36"/>
    </location>
</feature>
<evidence type="ECO:0000256" key="2">
    <source>
        <dbReference type="ARBA" id="ARBA00022692"/>
    </source>
</evidence>
<proteinExistence type="predicted"/>
<feature type="transmembrane region" description="Helical" evidence="5">
    <location>
        <begin position="80"/>
        <end position="101"/>
    </location>
</feature>
<evidence type="ECO:0000256" key="3">
    <source>
        <dbReference type="ARBA" id="ARBA00022989"/>
    </source>
</evidence>
<keyword evidence="3 5" id="KW-1133">Transmembrane helix</keyword>
<keyword evidence="4 5" id="KW-0472">Membrane</keyword>
<dbReference type="AlphaFoldDB" id="A0A2T7PFA8"/>
<name>A0A2T7PFA8_POMCA</name>
<keyword evidence="2 5" id="KW-0812">Transmembrane</keyword>
<gene>
    <name evidence="6" type="ORF">C0Q70_07512</name>
</gene>
<organism evidence="6 7">
    <name type="scientific">Pomacea canaliculata</name>
    <name type="common">Golden apple snail</name>
    <dbReference type="NCBI Taxonomy" id="400727"/>
    <lineage>
        <taxon>Eukaryota</taxon>
        <taxon>Metazoa</taxon>
        <taxon>Spiralia</taxon>
        <taxon>Lophotrochozoa</taxon>
        <taxon>Mollusca</taxon>
        <taxon>Gastropoda</taxon>
        <taxon>Caenogastropoda</taxon>
        <taxon>Architaenioglossa</taxon>
        <taxon>Ampullarioidea</taxon>
        <taxon>Ampullariidae</taxon>
        <taxon>Pomacea</taxon>
    </lineage>
</organism>
<dbReference type="PANTHER" id="PTHR10671:SF108">
    <property type="entry name" value="CLAUDIN FAMILY PROTEIN-RELATED"/>
    <property type="match status" value="1"/>
</dbReference>
<comment type="subcellular location">
    <subcellularLocation>
        <location evidence="1">Membrane</location>
        <topology evidence="1">Multi-pass membrane protein</topology>
    </subcellularLocation>
</comment>
<dbReference type="PANTHER" id="PTHR10671">
    <property type="entry name" value="EPITHELIAL MEMBRANE PROTEIN-RELATED"/>
    <property type="match status" value="1"/>
</dbReference>
<protein>
    <recommendedName>
        <fullName evidence="8">Claudin</fullName>
    </recommendedName>
</protein>